<organism evidence="2 3">
    <name type="scientific">Plectus sambesii</name>
    <dbReference type="NCBI Taxonomy" id="2011161"/>
    <lineage>
        <taxon>Eukaryota</taxon>
        <taxon>Metazoa</taxon>
        <taxon>Ecdysozoa</taxon>
        <taxon>Nematoda</taxon>
        <taxon>Chromadorea</taxon>
        <taxon>Plectida</taxon>
        <taxon>Plectina</taxon>
        <taxon>Plectoidea</taxon>
        <taxon>Plectidae</taxon>
        <taxon>Plectus</taxon>
    </lineage>
</organism>
<accession>A0A914WIQ6</accession>
<name>A0A914WIQ6_9BILA</name>
<evidence type="ECO:0000313" key="2">
    <source>
        <dbReference type="Proteomes" id="UP000887566"/>
    </source>
</evidence>
<evidence type="ECO:0000313" key="3">
    <source>
        <dbReference type="WBParaSite" id="PSAMB.scaffold413size52249.g5669.t1"/>
    </source>
</evidence>
<sequence length="151" mass="17140">MASSEEQMKMTPNKKVGNIDNAENNDSIVERANHSDDGVAALIPSMETMSTREREEITQNENVEQKHKKNDQIDTTRMEELENMFSEILTQIQQLKSPSELEKITRQTAADLYAKAKDCKLLLDDVITKVDELIGVWDIQGNSSFSHPFVI</sequence>
<protein>
    <submittedName>
        <fullName evidence="3">Uncharacterized protein</fullName>
    </submittedName>
</protein>
<evidence type="ECO:0000256" key="1">
    <source>
        <dbReference type="SAM" id="MobiDB-lite"/>
    </source>
</evidence>
<dbReference type="AlphaFoldDB" id="A0A914WIQ6"/>
<dbReference type="WBParaSite" id="PSAMB.scaffold413size52249.g5669.t1">
    <property type="protein sequence ID" value="PSAMB.scaffold413size52249.g5669.t1"/>
    <property type="gene ID" value="PSAMB.scaffold413size52249.g5669"/>
</dbReference>
<reference evidence="3" key="1">
    <citation type="submission" date="2022-11" db="UniProtKB">
        <authorList>
            <consortium name="WormBaseParasite"/>
        </authorList>
    </citation>
    <scope>IDENTIFICATION</scope>
</reference>
<dbReference type="Proteomes" id="UP000887566">
    <property type="component" value="Unplaced"/>
</dbReference>
<feature type="region of interest" description="Disordered" evidence="1">
    <location>
        <begin position="1"/>
        <end position="22"/>
    </location>
</feature>
<proteinExistence type="predicted"/>
<keyword evidence="2" id="KW-1185">Reference proteome</keyword>
<feature type="region of interest" description="Disordered" evidence="1">
    <location>
        <begin position="48"/>
        <end position="72"/>
    </location>
</feature>